<dbReference type="PANTHER" id="PTHR47561">
    <property type="entry name" value="POLYSACCHARIDE DEACETYLASE FAMILY PROTEIN (AFU_ORTHOLOGUE AFUA_6G05030)"/>
    <property type="match status" value="1"/>
</dbReference>
<name>A0ABS1KN64_9BACT</name>
<evidence type="ECO:0000313" key="3">
    <source>
        <dbReference type="Proteomes" id="UP000613030"/>
    </source>
</evidence>
<evidence type="ECO:0000259" key="1">
    <source>
        <dbReference type="PROSITE" id="PS51677"/>
    </source>
</evidence>
<sequence length="270" mass="31420">MPTPKGKALYLSFDIEEFDMPLEYGKTIAFEEQIQISTEGCHHILDLLKRNNARATFFSTVVFAKHAPVVIQRILNEGHELASHGYYHSDFKNEHLQQSREALEELSGRKITGYRMARMMPVETQAIIDAGYRYNSSLNPVYIPGRYNNYFKKRTFFYNGPLLEIPASATPFVRFPLFWLSFHNLPLWIYRRLCAITMFKDNYLNIYFHPWEFTDLTQPRFGFPGFVKKKTGAKMVAAFDTWLKWCNARGYEFSLLQSFETEKAGGKGVA</sequence>
<dbReference type="Gene3D" id="3.20.20.370">
    <property type="entry name" value="Glycoside hydrolase/deacetylase"/>
    <property type="match status" value="1"/>
</dbReference>
<dbReference type="CDD" id="cd10941">
    <property type="entry name" value="CE4_PuuE_HpPgdA_like_2"/>
    <property type="match status" value="1"/>
</dbReference>
<evidence type="ECO:0000313" key="2">
    <source>
        <dbReference type="EMBL" id="MBL0740913.1"/>
    </source>
</evidence>
<dbReference type="RefSeq" id="WP_202008285.1">
    <property type="nucleotide sequence ID" value="NZ_JAERRB010000002.1"/>
</dbReference>
<dbReference type="Pfam" id="PF01522">
    <property type="entry name" value="Polysacc_deac_1"/>
    <property type="match status" value="1"/>
</dbReference>
<dbReference type="SUPFAM" id="SSF88713">
    <property type="entry name" value="Glycoside hydrolase/deacetylase"/>
    <property type="match status" value="1"/>
</dbReference>
<dbReference type="InterPro" id="IPR045235">
    <property type="entry name" value="PuuE_HpPgdA-like"/>
</dbReference>
<organism evidence="2 3">
    <name type="scientific">Chryseolinea lacunae</name>
    <dbReference type="NCBI Taxonomy" id="2801331"/>
    <lineage>
        <taxon>Bacteria</taxon>
        <taxon>Pseudomonadati</taxon>
        <taxon>Bacteroidota</taxon>
        <taxon>Cytophagia</taxon>
        <taxon>Cytophagales</taxon>
        <taxon>Fulvivirgaceae</taxon>
        <taxon>Chryseolinea</taxon>
    </lineage>
</organism>
<dbReference type="InterPro" id="IPR002509">
    <property type="entry name" value="NODB_dom"/>
</dbReference>
<feature type="domain" description="NodB homology" evidence="1">
    <location>
        <begin position="26"/>
        <end position="105"/>
    </location>
</feature>
<dbReference type="InterPro" id="IPR011330">
    <property type="entry name" value="Glyco_hydro/deAcase_b/a-brl"/>
</dbReference>
<dbReference type="PROSITE" id="PS51677">
    <property type="entry name" value="NODB"/>
    <property type="match status" value="1"/>
</dbReference>
<keyword evidence="3" id="KW-1185">Reference proteome</keyword>
<dbReference type="Proteomes" id="UP000613030">
    <property type="component" value="Unassembled WGS sequence"/>
</dbReference>
<accession>A0ABS1KN64</accession>
<reference evidence="2 3" key="1">
    <citation type="submission" date="2021-01" db="EMBL/GenBank/DDBJ databases">
        <title>Chryseolinea sp. Jin1 Genome sequencing and assembly.</title>
        <authorList>
            <person name="Kim I."/>
        </authorList>
    </citation>
    <scope>NUCLEOTIDE SEQUENCE [LARGE SCALE GENOMIC DNA]</scope>
    <source>
        <strain evidence="2 3">Jin1</strain>
    </source>
</reference>
<dbReference type="EMBL" id="JAERRB010000002">
    <property type="protein sequence ID" value="MBL0740913.1"/>
    <property type="molecule type" value="Genomic_DNA"/>
</dbReference>
<gene>
    <name evidence="2" type="ORF">JI741_06760</name>
</gene>
<protein>
    <submittedName>
        <fullName evidence="2">Polysaccharide deacetylase family protein</fullName>
    </submittedName>
</protein>
<proteinExistence type="predicted"/>
<dbReference type="PANTHER" id="PTHR47561:SF1">
    <property type="entry name" value="POLYSACCHARIDE DEACETYLASE FAMILY PROTEIN (AFU_ORTHOLOGUE AFUA_6G05030)"/>
    <property type="match status" value="1"/>
</dbReference>
<comment type="caution">
    <text evidence="2">The sequence shown here is derived from an EMBL/GenBank/DDBJ whole genome shotgun (WGS) entry which is preliminary data.</text>
</comment>